<evidence type="ECO:0000256" key="10">
    <source>
        <dbReference type="ARBA" id="ARBA00022741"/>
    </source>
</evidence>
<dbReference type="InterPro" id="IPR015803">
    <property type="entry name" value="Cys-tRNA-ligase"/>
</dbReference>
<evidence type="ECO:0000256" key="17">
    <source>
        <dbReference type="ARBA" id="ARBA00031499"/>
    </source>
</evidence>
<keyword evidence="10" id="KW-0547">Nucleotide-binding</keyword>
<dbReference type="InterPro" id="IPR015273">
    <property type="entry name" value="Cys-tRNA-synt_Ia_DALR"/>
</dbReference>
<evidence type="ECO:0000256" key="5">
    <source>
        <dbReference type="ARBA" id="ARBA00012832"/>
    </source>
</evidence>
<keyword evidence="20" id="KW-1185">Reference proteome</keyword>
<reference evidence="19" key="1">
    <citation type="submission" date="2020-01" db="EMBL/GenBank/DDBJ databases">
        <authorList>
            <person name="Mishra B."/>
        </authorList>
    </citation>
    <scope>NUCLEOTIDE SEQUENCE [LARGE SCALE GENOMIC DNA]</scope>
</reference>
<evidence type="ECO:0000256" key="8">
    <source>
        <dbReference type="ARBA" id="ARBA00022640"/>
    </source>
</evidence>
<dbReference type="InterPro" id="IPR056411">
    <property type="entry name" value="CysS_C"/>
</dbReference>
<keyword evidence="14" id="KW-0809">Transit peptide</keyword>
<proteinExistence type="inferred from homology"/>
<dbReference type="InterPro" id="IPR009080">
    <property type="entry name" value="tRNAsynth_Ia_anticodon-bd"/>
</dbReference>
<evidence type="ECO:0000256" key="12">
    <source>
        <dbReference type="ARBA" id="ARBA00022840"/>
    </source>
</evidence>
<dbReference type="EC" id="6.1.1.16" evidence="5"/>
<dbReference type="SUPFAM" id="SSF47323">
    <property type="entry name" value="Anticodon-binding domain of a subclass of class I aminoacyl-tRNA synthetases"/>
    <property type="match status" value="1"/>
</dbReference>
<dbReference type="Proteomes" id="UP000467841">
    <property type="component" value="Unassembled WGS sequence"/>
</dbReference>
<evidence type="ECO:0000259" key="18">
    <source>
        <dbReference type="SMART" id="SM00840"/>
    </source>
</evidence>
<protein>
    <recommendedName>
        <fullName evidence="5">cysteine--tRNA ligase</fullName>
        <ecNumber evidence="5">6.1.1.16</ecNumber>
    </recommendedName>
    <alternativeName>
        <fullName evidence="17">Cysteinyl-tRNA synthetase</fullName>
    </alternativeName>
</protein>
<accession>A0A6D2K7J2</accession>
<dbReference type="PANTHER" id="PTHR10890:SF25">
    <property type="entry name" value="CYSTEINE--TRNA LIGASE, CHLOROPLASTIC_MITOCHONDRIAL"/>
    <property type="match status" value="1"/>
</dbReference>
<dbReference type="GO" id="GO:0046872">
    <property type="term" value="F:metal ion binding"/>
    <property type="evidence" value="ECO:0007669"/>
    <property type="project" value="UniProtKB-KW"/>
</dbReference>
<dbReference type="Pfam" id="PF09190">
    <property type="entry name" value="DALR_2"/>
    <property type="match status" value="1"/>
</dbReference>
<keyword evidence="7" id="KW-0436">Ligase</keyword>
<comment type="similarity">
    <text evidence="4">Belongs to the class-I aminoacyl-tRNA synthetase family.</text>
</comment>
<keyword evidence="8" id="KW-0934">Plastid</keyword>
<evidence type="ECO:0000313" key="19">
    <source>
        <dbReference type="EMBL" id="CAA7050242.1"/>
    </source>
</evidence>
<evidence type="ECO:0000256" key="3">
    <source>
        <dbReference type="ARBA" id="ARBA00004229"/>
    </source>
</evidence>
<evidence type="ECO:0000256" key="2">
    <source>
        <dbReference type="ARBA" id="ARBA00004173"/>
    </source>
</evidence>
<evidence type="ECO:0000256" key="16">
    <source>
        <dbReference type="ARBA" id="ARBA00023146"/>
    </source>
</evidence>
<comment type="caution">
    <text evidence="19">The sequence shown here is derived from an EMBL/GenBank/DDBJ whole genome shotgun (WGS) entry which is preliminary data.</text>
</comment>
<evidence type="ECO:0000313" key="20">
    <source>
        <dbReference type="Proteomes" id="UP000467841"/>
    </source>
</evidence>
<dbReference type="Pfam" id="PF23493">
    <property type="entry name" value="CysS_C"/>
    <property type="match status" value="1"/>
</dbReference>
<dbReference type="NCBIfam" id="TIGR00435">
    <property type="entry name" value="cysS"/>
    <property type="match status" value="1"/>
</dbReference>
<dbReference type="EMBL" id="CACVBM020001440">
    <property type="protein sequence ID" value="CAA7050242.1"/>
    <property type="molecule type" value="Genomic_DNA"/>
</dbReference>
<evidence type="ECO:0000256" key="7">
    <source>
        <dbReference type="ARBA" id="ARBA00022598"/>
    </source>
</evidence>
<dbReference type="SUPFAM" id="SSF52374">
    <property type="entry name" value="Nucleotidylyl transferase"/>
    <property type="match status" value="1"/>
</dbReference>
<dbReference type="OrthoDB" id="438179at2759"/>
<dbReference type="HAMAP" id="MF_00041">
    <property type="entry name" value="Cys_tRNA_synth"/>
    <property type="match status" value="1"/>
</dbReference>
<evidence type="ECO:0000256" key="6">
    <source>
        <dbReference type="ARBA" id="ARBA00022528"/>
    </source>
</evidence>
<evidence type="ECO:0000256" key="15">
    <source>
        <dbReference type="ARBA" id="ARBA00023128"/>
    </source>
</evidence>
<keyword evidence="13" id="KW-0648">Protein biosynthesis</keyword>
<feature type="domain" description="Cysteinyl-tRNA synthetase class Ia DALR" evidence="18">
    <location>
        <begin position="427"/>
        <end position="496"/>
    </location>
</feature>
<keyword evidence="12" id="KW-0067">ATP-binding</keyword>
<dbReference type="Pfam" id="PF01406">
    <property type="entry name" value="tRNA-synt_1e"/>
    <property type="match status" value="1"/>
</dbReference>
<dbReference type="AlphaFoldDB" id="A0A6D2K7J2"/>
<name>A0A6D2K7J2_9BRAS</name>
<dbReference type="FunFam" id="1.20.120.1910:FF:000003">
    <property type="entry name" value="Cysteine--tRNA ligase CPS1, chloroplastic/mitochondrial"/>
    <property type="match status" value="1"/>
</dbReference>
<dbReference type="InterPro" id="IPR014729">
    <property type="entry name" value="Rossmann-like_a/b/a_fold"/>
</dbReference>
<dbReference type="CDD" id="cd00672">
    <property type="entry name" value="CysRS_core"/>
    <property type="match status" value="1"/>
</dbReference>
<evidence type="ECO:0000256" key="9">
    <source>
        <dbReference type="ARBA" id="ARBA00022723"/>
    </source>
</evidence>
<dbReference type="Gene3D" id="1.20.120.1910">
    <property type="entry name" value="Cysteine-tRNA ligase, C-terminal anti-codon recognition domain"/>
    <property type="match status" value="1"/>
</dbReference>
<dbReference type="PANTHER" id="PTHR10890">
    <property type="entry name" value="CYSTEINYL-TRNA SYNTHETASE"/>
    <property type="match status" value="1"/>
</dbReference>
<dbReference type="FunFam" id="3.40.50.620:FF:000009">
    <property type="entry name" value="Cysteine--tRNA ligase"/>
    <property type="match status" value="1"/>
</dbReference>
<dbReference type="InterPro" id="IPR032678">
    <property type="entry name" value="tRNA-synt_1_cat_dom"/>
</dbReference>
<keyword evidence="16" id="KW-0030">Aminoacyl-tRNA synthetase</keyword>
<organism evidence="19 20">
    <name type="scientific">Microthlaspi erraticum</name>
    <dbReference type="NCBI Taxonomy" id="1685480"/>
    <lineage>
        <taxon>Eukaryota</taxon>
        <taxon>Viridiplantae</taxon>
        <taxon>Streptophyta</taxon>
        <taxon>Embryophyta</taxon>
        <taxon>Tracheophyta</taxon>
        <taxon>Spermatophyta</taxon>
        <taxon>Magnoliopsida</taxon>
        <taxon>eudicotyledons</taxon>
        <taxon>Gunneridae</taxon>
        <taxon>Pentapetalae</taxon>
        <taxon>rosids</taxon>
        <taxon>malvids</taxon>
        <taxon>Brassicales</taxon>
        <taxon>Brassicaceae</taxon>
        <taxon>Coluteocarpeae</taxon>
        <taxon>Microthlaspi</taxon>
    </lineage>
</organism>
<dbReference type="PRINTS" id="PR00983">
    <property type="entry name" value="TRNASYNTHCYS"/>
</dbReference>
<dbReference type="SMART" id="SM00840">
    <property type="entry name" value="DALR_2"/>
    <property type="match status" value="1"/>
</dbReference>
<comment type="subcellular location">
    <subcellularLocation>
        <location evidence="2">Mitochondrion</location>
    </subcellularLocation>
    <subcellularLocation>
        <location evidence="3">Plastid</location>
        <location evidence="3">Chloroplast</location>
    </subcellularLocation>
</comment>
<dbReference type="GO" id="GO:0009507">
    <property type="term" value="C:chloroplast"/>
    <property type="evidence" value="ECO:0007669"/>
    <property type="project" value="UniProtKB-SubCell"/>
</dbReference>
<keyword evidence="6" id="KW-0150">Chloroplast</keyword>
<sequence>MASSVLNLFKSCRHFTPIRFPSLPRSQFTSRLRIQFPLRSESRRCFTALSSSSSHPSINSITDGGDSFPGGKELWLHNTMSRKKELFKPKVEGKVGMYVCGVTAYDLSHIGHARVYVTFDVLLRYLKHLRYEVSYVRNFTDVDDKIIARANELGEDPISLSRRFCEEFKRDMEQLQCLDPSVQPRVSDHIPQIIDLIKQIIDNGYAYEVDGDVYFSVDKLPTYGILSGRKLEDNRAGERVAVDTRKKHPADFALWKTAKEGEPFWESPWGRGRPGWHIECSAMSAAYLGYSFDIHGGGMDLVFPHHENEIAQSCAACDTSDISYWIHNGFVTVDSEKMSKSLGNFFTIRQVIDLYHPLALRLFLMGTHYRSPINYSDFLLESASERIFYIYQTLHDCESVLGEKVSTFENGSVPSDTLTSINTFRSEFIASMSDDLLTPATLAAMSEPLKAINDLIHTRKGKKQPRREESLKALETTIRDVLTILGLMPTSYSEVLQQLKEKALKRAGLEEEHVLQRVQERTDARNNKEYERSDAIRKELANVGIALMDSPEGTTWRPAIPLALQEPATTT</sequence>
<evidence type="ECO:0000256" key="13">
    <source>
        <dbReference type="ARBA" id="ARBA00022917"/>
    </source>
</evidence>
<dbReference type="GO" id="GO:0004817">
    <property type="term" value="F:cysteine-tRNA ligase activity"/>
    <property type="evidence" value="ECO:0007669"/>
    <property type="project" value="UniProtKB-EC"/>
</dbReference>
<gene>
    <name evidence="19" type="ORF">MERR_LOCUS37477</name>
</gene>
<comment type="cofactor">
    <cofactor evidence="1">
        <name>Zn(2+)</name>
        <dbReference type="ChEBI" id="CHEBI:29105"/>
    </cofactor>
</comment>
<dbReference type="GO" id="GO:0006423">
    <property type="term" value="P:cysteinyl-tRNA aminoacylation"/>
    <property type="evidence" value="ECO:0007669"/>
    <property type="project" value="InterPro"/>
</dbReference>
<dbReference type="InterPro" id="IPR024909">
    <property type="entry name" value="Cys-tRNA/MSH_ligase"/>
</dbReference>
<keyword evidence="9" id="KW-0479">Metal-binding</keyword>
<evidence type="ECO:0000256" key="11">
    <source>
        <dbReference type="ARBA" id="ARBA00022833"/>
    </source>
</evidence>
<keyword evidence="11" id="KW-0862">Zinc</keyword>
<evidence type="ECO:0000256" key="1">
    <source>
        <dbReference type="ARBA" id="ARBA00001947"/>
    </source>
</evidence>
<evidence type="ECO:0000256" key="4">
    <source>
        <dbReference type="ARBA" id="ARBA00005594"/>
    </source>
</evidence>
<evidence type="ECO:0000256" key="14">
    <source>
        <dbReference type="ARBA" id="ARBA00022946"/>
    </source>
</evidence>
<keyword evidence="15" id="KW-0496">Mitochondrion</keyword>
<dbReference type="GO" id="GO:0005739">
    <property type="term" value="C:mitochondrion"/>
    <property type="evidence" value="ECO:0007669"/>
    <property type="project" value="UniProtKB-SubCell"/>
</dbReference>
<dbReference type="Gene3D" id="3.40.50.620">
    <property type="entry name" value="HUPs"/>
    <property type="match status" value="1"/>
</dbReference>
<dbReference type="GO" id="GO:0005524">
    <property type="term" value="F:ATP binding"/>
    <property type="evidence" value="ECO:0007669"/>
    <property type="project" value="UniProtKB-KW"/>
</dbReference>